<dbReference type="InterPro" id="IPR038212">
    <property type="entry name" value="TF_EnY2_sf"/>
</dbReference>
<dbReference type="GO" id="GO:0000932">
    <property type="term" value="C:P-body"/>
    <property type="evidence" value="ECO:0007669"/>
    <property type="project" value="UniProtKB-SubCell"/>
</dbReference>
<keyword evidence="2" id="KW-0963">Cytoplasm</keyword>
<sequence length="105" mass="12113">MSTARPKNENSADVIKVKVHDKLLETGEYERMKSFLREKLLEAGWFDEINVLALDKLSTQEKPSFETVAESLETQALDMIPDDIKIELLRKIRGFLDTWVESKNS</sequence>
<dbReference type="Gene3D" id="1.10.246.140">
    <property type="match status" value="1"/>
</dbReference>
<dbReference type="PANTHER" id="PTHR12514">
    <property type="entry name" value="ENHANCER OF YELLOW 2 TRANSCRIPTION FACTOR"/>
    <property type="match status" value="1"/>
</dbReference>
<evidence type="ECO:0000313" key="3">
    <source>
        <dbReference type="EMBL" id="VVT53661.1"/>
    </source>
</evidence>
<dbReference type="GO" id="GO:0003713">
    <property type="term" value="F:transcription coactivator activity"/>
    <property type="evidence" value="ECO:0007669"/>
    <property type="project" value="UniProtKB-UniRule"/>
</dbReference>
<keyword evidence="2" id="KW-0813">Transport</keyword>
<dbReference type="OrthoDB" id="6221744at2759"/>
<comment type="function">
    <text evidence="2">Involved in mRNA export coupled transcription activation by association with both the TREX-2 and the SAGA complexes. At the promoters, SAGA is required for recruitment of the basal transcription machinery. It influences RNA polymerase II transcriptional activity through different activities such as TBP interaction and promoter selectivity, interaction with transcription activators, and chromatin modification through histone acetylation and deubiquitination. Within the SAGA complex, participates to a subcomplex required for deubiquitination of H2B and for the maintenance of steady-state H3 methylation levels. The TREX-2 complex functions in docking export-competent ribonucleoprotein particles (mRNPs) to the nuclear entrance of the nuclear pore complex (nuclear basket). TREX-2 participates in mRNA export and accurate chromatin positioning in the nucleus by tethering genes to the nuclear periphery. May also be involved in cytoplasmic mRNA decay by interaction with components of P-bodies.</text>
</comment>
<evidence type="ECO:0000313" key="4">
    <source>
        <dbReference type="Proteomes" id="UP000398389"/>
    </source>
</evidence>
<keyword evidence="2" id="KW-0539">Nucleus</keyword>
<protein>
    <recommendedName>
        <fullName evidence="2">Transcription and mRNA export factor SUS1</fullName>
    </recommendedName>
</protein>
<reference evidence="3 4" key="1">
    <citation type="submission" date="2019-09" db="EMBL/GenBank/DDBJ databases">
        <authorList>
            <person name="Brejova B."/>
        </authorList>
    </citation>
    <scope>NUCLEOTIDE SEQUENCE [LARGE SCALE GENOMIC DNA]</scope>
</reference>
<name>A0A5E8BRG9_9ASCO</name>
<dbReference type="GO" id="GO:0006406">
    <property type="term" value="P:mRNA export from nucleus"/>
    <property type="evidence" value="ECO:0007669"/>
    <property type="project" value="UniProtKB-UniRule"/>
</dbReference>
<dbReference type="GO" id="GO:0005643">
    <property type="term" value="C:nuclear pore"/>
    <property type="evidence" value="ECO:0007669"/>
    <property type="project" value="UniProtKB-UniRule"/>
</dbReference>
<evidence type="ECO:0000256" key="1">
    <source>
        <dbReference type="ARBA" id="ARBA00023010"/>
    </source>
</evidence>
<dbReference type="InterPro" id="IPR018783">
    <property type="entry name" value="TF_ENY2"/>
</dbReference>
<comment type="subunit">
    <text evidence="2">Component of the nuclear pore complex (NPC)-associated TREX-2 complex (transcription and export complex 2), composed of at least SUS1, SAC3, THP1, SEM1, and CDC31. TREX-2 contains 2 SUS1 chains. The TREX-2 complex interacts with the nucleoporin NUP1. Component of the 1.8 MDa SAGA transcription coactivator-HAT complex. SAGA is built of 5 distinct domains with specialized functions. Within the SAGA complex, SUS1, SGF11, SGF73 and UBP8 form an additional subcomplex of SAGA called the DUB module (deubiquitination module). Interacts directly with THP1, SAC3, SGF11, and with the RNA polymerase II.</text>
</comment>
<dbReference type="GO" id="GO:0005654">
    <property type="term" value="C:nucleoplasm"/>
    <property type="evidence" value="ECO:0007669"/>
    <property type="project" value="UniProtKB-SubCell"/>
</dbReference>
<keyword evidence="2" id="KW-0805">Transcription regulation</keyword>
<proteinExistence type="inferred from homology"/>
<keyword evidence="2" id="KW-0509">mRNA transport</keyword>
<keyword evidence="2" id="KW-0804">Transcription</keyword>
<dbReference type="HAMAP" id="MF_03046">
    <property type="entry name" value="ENY2_Sus1"/>
    <property type="match status" value="1"/>
</dbReference>
<comment type="similarity">
    <text evidence="2">Belongs to the ENY2 family.</text>
</comment>
<dbReference type="AlphaFoldDB" id="A0A5E8BRG9"/>
<dbReference type="GO" id="GO:0070390">
    <property type="term" value="C:transcription export complex 2"/>
    <property type="evidence" value="ECO:0007669"/>
    <property type="project" value="UniProtKB-UniRule"/>
</dbReference>
<comment type="subcellular location">
    <subcellularLocation>
        <location evidence="2">Nucleus</location>
        <location evidence="2">Nucleoplasm</location>
    </subcellularLocation>
    <subcellularLocation>
        <location evidence="2">Cytoplasm</location>
        <location evidence="2">P-body</location>
    </subcellularLocation>
</comment>
<dbReference type="GO" id="GO:0006325">
    <property type="term" value="P:chromatin organization"/>
    <property type="evidence" value="ECO:0007669"/>
    <property type="project" value="UniProtKB-KW"/>
</dbReference>
<dbReference type="GO" id="GO:0006368">
    <property type="term" value="P:transcription elongation by RNA polymerase II"/>
    <property type="evidence" value="ECO:0007669"/>
    <property type="project" value="UniProtKB-UniRule"/>
</dbReference>
<keyword evidence="4" id="KW-1185">Reference proteome</keyword>
<keyword evidence="2" id="KW-0156">Chromatin regulator</keyword>
<dbReference type="GO" id="GO:0015031">
    <property type="term" value="P:protein transport"/>
    <property type="evidence" value="ECO:0007669"/>
    <property type="project" value="UniProtKB-KW"/>
</dbReference>
<dbReference type="Pfam" id="PF10163">
    <property type="entry name" value="EnY2"/>
    <property type="match status" value="1"/>
</dbReference>
<accession>A0A5E8BRG9</accession>
<dbReference type="GO" id="GO:0071819">
    <property type="term" value="C:DUBm complex"/>
    <property type="evidence" value="ECO:0007669"/>
    <property type="project" value="UniProtKB-UniRule"/>
</dbReference>
<dbReference type="EMBL" id="CABVLU010000003">
    <property type="protein sequence ID" value="VVT53661.1"/>
    <property type="molecule type" value="Genomic_DNA"/>
</dbReference>
<keyword evidence="2" id="KW-0653">Protein transport</keyword>
<dbReference type="GO" id="GO:0000124">
    <property type="term" value="C:SAGA complex"/>
    <property type="evidence" value="ECO:0007669"/>
    <property type="project" value="UniProtKB-UniRule"/>
</dbReference>
<evidence type="ECO:0000256" key="2">
    <source>
        <dbReference type="HAMAP-Rule" id="MF_03046"/>
    </source>
</evidence>
<dbReference type="Proteomes" id="UP000398389">
    <property type="component" value="Unassembled WGS sequence"/>
</dbReference>
<keyword evidence="1 2" id="KW-0811">Translocation</keyword>
<keyword evidence="2" id="KW-0010">Activator</keyword>
<organism evidence="3 4">
    <name type="scientific">Magnusiomyces paraingens</name>
    <dbReference type="NCBI Taxonomy" id="2606893"/>
    <lineage>
        <taxon>Eukaryota</taxon>
        <taxon>Fungi</taxon>
        <taxon>Dikarya</taxon>
        <taxon>Ascomycota</taxon>
        <taxon>Saccharomycotina</taxon>
        <taxon>Dipodascomycetes</taxon>
        <taxon>Dipodascales</taxon>
        <taxon>Dipodascaceae</taxon>
        <taxon>Magnusiomyces</taxon>
    </lineage>
</organism>
<gene>
    <name evidence="2" type="primary">SUS1</name>
    <name evidence="3" type="ORF">SAPINGB_P003686</name>
</gene>